<proteinExistence type="predicted"/>
<feature type="compositionally biased region" description="Basic and acidic residues" evidence="3">
    <location>
        <begin position="566"/>
        <end position="586"/>
    </location>
</feature>
<dbReference type="InterPro" id="IPR052431">
    <property type="entry name" value="SKI2_subfamily_helicases"/>
</dbReference>
<evidence type="ECO:0000256" key="3">
    <source>
        <dbReference type="SAM" id="MobiDB-lite"/>
    </source>
</evidence>
<protein>
    <submittedName>
        <fullName evidence="5">DEAD/DEAH box helicase, putative</fullName>
    </submittedName>
</protein>
<reference evidence="6" key="1">
    <citation type="submission" date="2016-05" db="EMBL/GenBank/DDBJ databases">
        <authorList>
            <person name="Naeem Raeece"/>
        </authorList>
    </citation>
    <scope>NUCLEOTIDE SEQUENCE [LARGE SCALE GENOMIC DNA]</scope>
</reference>
<dbReference type="Gene3D" id="3.40.50.300">
    <property type="entry name" value="P-loop containing nucleotide triphosphate hydrolases"/>
    <property type="match status" value="1"/>
</dbReference>
<evidence type="ECO:0000313" key="5">
    <source>
        <dbReference type="EMBL" id="SBS93640.1"/>
    </source>
</evidence>
<organism evidence="5 6">
    <name type="scientific">Plasmodium ovale curtisi</name>
    <dbReference type="NCBI Taxonomy" id="864141"/>
    <lineage>
        <taxon>Eukaryota</taxon>
        <taxon>Sar</taxon>
        <taxon>Alveolata</taxon>
        <taxon>Apicomplexa</taxon>
        <taxon>Aconoidasida</taxon>
        <taxon>Haemosporida</taxon>
        <taxon>Plasmodiidae</taxon>
        <taxon>Plasmodium</taxon>
        <taxon>Plasmodium (Plasmodium)</taxon>
    </lineage>
</organism>
<feature type="region of interest" description="Disordered" evidence="3">
    <location>
        <begin position="327"/>
        <end position="364"/>
    </location>
</feature>
<evidence type="ECO:0000256" key="1">
    <source>
        <dbReference type="ARBA" id="ARBA00022801"/>
    </source>
</evidence>
<keyword evidence="2 5" id="KW-0067">ATP-binding</keyword>
<name>A0A1A8WP57_PLAOA</name>
<dbReference type="GO" id="GO:0016787">
    <property type="term" value="F:hydrolase activity"/>
    <property type="evidence" value="ECO:0007669"/>
    <property type="project" value="UniProtKB-KW"/>
</dbReference>
<dbReference type="Proteomes" id="UP000078560">
    <property type="component" value="Unassembled WGS sequence"/>
</dbReference>
<dbReference type="GO" id="GO:0005737">
    <property type="term" value="C:cytoplasm"/>
    <property type="evidence" value="ECO:0007669"/>
    <property type="project" value="TreeGrafter"/>
</dbReference>
<accession>A0A1A8WP57</accession>
<dbReference type="GO" id="GO:0003676">
    <property type="term" value="F:nucleic acid binding"/>
    <property type="evidence" value="ECO:0007669"/>
    <property type="project" value="InterPro"/>
</dbReference>
<dbReference type="EMBL" id="FLQU01001586">
    <property type="protein sequence ID" value="SBS93640.1"/>
    <property type="molecule type" value="Genomic_DNA"/>
</dbReference>
<dbReference type="PANTHER" id="PTHR44533">
    <property type="entry name" value="DEAD/H RNA HELICASE, PUTATIVE-RELATED"/>
    <property type="match status" value="1"/>
</dbReference>
<dbReference type="InterPro" id="IPR027417">
    <property type="entry name" value="P-loop_NTPase"/>
</dbReference>
<dbReference type="PANTHER" id="PTHR44533:SF4">
    <property type="entry name" value="DEAD_H RNA HELICASE, PUTATIVE-RELATED"/>
    <property type="match status" value="1"/>
</dbReference>
<evidence type="ECO:0000259" key="4">
    <source>
        <dbReference type="Pfam" id="PF00270"/>
    </source>
</evidence>
<dbReference type="GO" id="GO:0005524">
    <property type="term" value="F:ATP binding"/>
    <property type="evidence" value="ECO:0007669"/>
    <property type="project" value="InterPro"/>
</dbReference>
<dbReference type="GO" id="GO:0004386">
    <property type="term" value="F:helicase activity"/>
    <property type="evidence" value="ECO:0007669"/>
    <property type="project" value="UniProtKB-KW"/>
</dbReference>
<keyword evidence="2 5" id="KW-0347">Helicase</keyword>
<evidence type="ECO:0000313" key="6">
    <source>
        <dbReference type="Proteomes" id="UP000078560"/>
    </source>
</evidence>
<sequence>MYCDALQNIRNTDILHFFNSSIIHNLISFICYKIRENNYIINYEDFSFEDSDFFEKAFKNVVGNDDMPFFPINFEFLLNCTNLLPKNETNIVEGNDSNIDENAVKDINQCKSEISNNNKIINVNLINIKNEFIENFFHIDNKTNEGERNTNDITNENNKGHEIKYKVNYVDKCIEYDTEFFELCGLLHITQREEVYDIYRRYIKMSKNSRISKVRREDERNVLRGQQKEERRNAIIAKYFYISSLHHPIIISENHPWLKYYIYNIDKLYNYLKNEENKKVINMRMKRIFEETFLKENTPSICDAKSKQIKKQQNYVKMFEVLDDISGDDSNIENDGQNNKGKKGQKEKEEKKHNKGGNSNQLTRKDEILKRKELLNEKKLYEVDLERYNVLEAKINKLSSNNNYSEMNTWSLDIISGFNRLVDVYNFNNVSNLIKNPTIQLKASMKVLSNMFDIIMHTKLKNVKTNKQKSDAIRSVMLIYKLVNEIFNKFKEHLTEKDIVQLQTVLLSLGFRNSSYNLFEEYIKIKMKQIEEENNNDAEEDKTGKNKKNVKGKEKAKLKGGAKGGKNKEDEKMGLDKTKKKGREESNSEIGVKGSDRKEIKELYKYKIESVKSYSELKIDEDKEHEFQLYYMYYLLDRTTGNIKDKRVLFTLDTWQYNILNLVDRRKSILVSCPTSSGKTFICYYVMDKVLRLNNDSVVVYVAPNDTLALQVFHEVNGRFSTKSYSKYGESKLCSYLTDKYAQDKALEAQIVIILPSVLENILLSYYSMSENTGLEIVVIIYLKSILR</sequence>
<dbReference type="Pfam" id="PF00270">
    <property type="entry name" value="DEAD"/>
    <property type="match status" value="1"/>
</dbReference>
<keyword evidence="1" id="KW-0378">Hydrolase</keyword>
<dbReference type="AlphaFoldDB" id="A0A1A8WP57"/>
<gene>
    <name evidence="5" type="ORF">POVCU2_0082660</name>
</gene>
<feature type="domain" description="DEAD/DEAH-box helicase" evidence="4">
    <location>
        <begin position="656"/>
        <end position="767"/>
    </location>
</feature>
<feature type="region of interest" description="Disordered" evidence="3">
    <location>
        <begin position="534"/>
        <end position="593"/>
    </location>
</feature>
<keyword evidence="2 5" id="KW-0547">Nucleotide-binding</keyword>
<dbReference type="SUPFAM" id="SSF52540">
    <property type="entry name" value="P-loop containing nucleoside triphosphate hydrolases"/>
    <property type="match status" value="1"/>
</dbReference>
<evidence type="ECO:0000256" key="2">
    <source>
        <dbReference type="ARBA" id="ARBA00022806"/>
    </source>
</evidence>
<dbReference type="InterPro" id="IPR011545">
    <property type="entry name" value="DEAD/DEAH_box_helicase_dom"/>
</dbReference>